<evidence type="ECO:0000259" key="8">
    <source>
        <dbReference type="Pfam" id="PF00482"/>
    </source>
</evidence>
<feature type="transmembrane region" description="Helical" evidence="7">
    <location>
        <begin position="288"/>
        <end position="308"/>
    </location>
</feature>
<evidence type="ECO:0000256" key="2">
    <source>
        <dbReference type="ARBA" id="ARBA00005745"/>
    </source>
</evidence>
<comment type="caution">
    <text evidence="9">The sequence shown here is derived from an EMBL/GenBank/DDBJ whole genome shotgun (WGS) entry which is preliminary data.</text>
</comment>
<evidence type="ECO:0000313" key="10">
    <source>
        <dbReference type="Proteomes" id="UP000050865"/>
    </source>
</evidence>
<evidence type="ECO:0000256" key="1">
    <source>
        <dbReference type="ARBA" id="ARBA00004651"/>
    </source>
</evidence>
<evidence type="ECO:0000256" key="5">
    <source>
        <dbReference type="ARBA" id="ARBA00022989"/>
    </source>
</evidence>
<dbReference type="AlphaFoldDB" id="A0A0R2FKP3"/>
<keyword evidence="5 7" id="KW-1133">Transmembrane helix</keyword>
<keyword evidence="10" id="KW-1185">Reference proteome</keyword>
<evidence type="ECO:0000256" key="4">
    <source>
        <dbReference type="ARBA" id="ARBA00022692"/>
    </source>
</evidence>
<dbReference type="Proteomes" id="UP000050865">
    <property type="component" value="Unassembled WGS sequence"/>
</dbReference>
<evidence type="ECO:0000313" key="9">
    <source>
        <dbReference type="EMBL" id="KRN25354.1"/>
    </source>
</evidence>
<dbReference type="PANTHER" id="PTHR30012">
    <property type="entry name" value="GENERAL SECRETION PATHWAY PROTEIN"/>
    <property type="match status" value="1"/>
</dbReference>
<gene>
    <name evidence="9" type="ORF">FC75_GL000624</name>
</gene>
<dbReference type="InterPro" id="IPR018076">
    <property type="entry name" value="T2SS_GspF_dom"/>
</dbReference>
<dbReference type="InterPro" id="IPR042094">
    <property type="entry name" value="T2SS_GspF_sf"/>
</dbReference>
<evidence type="ECO:0000256" key="3">
    <source>
        <dbReference type="ARBA" id="ARBA00022475"/>
    </source>
</evidence>
<accession>A0A0R2FKP3</accession>
<evidence type="ECO:0000256" key="7">
    <source>
        <dbReference type="SAM" id="Phobius"/>
    </source>
</evidence>
<sequence>MRKQRIPLAVQLAVCEQLSQVLAAGFNLRQSLQVVTLTFDAQTPVWTAVDLQLSAGTSLAESLAANHFHPQIVAQLALAEHHGQLADALHDAAELVRVQTESRHKLRQLMVYPLILLALLAVIQTVLLVGVLPMLGSTHASFVQTELLGAAAVLVLAAGSWLGLRRLNAVERAGLWQKVPVIRTLAINYYRYQFVSGLAQYLAAGLPLITYVGALSEAANNPLSPVGQSVQARLEAGEPLQAALEHPLIYAPARQLLMLGQPPKLVQAGMTLFAKQLLKQFGERVERWLAAVQPVMFILIGLQIVMMYRELLLPLYDHLGGLP</sequence>
<feature type="domain" description="Type II secretion system protein GspF" evidence="8">
    <location>
        <begin position="198"/>
        <end position="310"/>
    </location>
</feature>
<dbReference type="RefSeq" id="WP_054662467.1">
    <property type="nucleotide sequence ID" value="NZ_AYZJ01000013.1"/>
</dbReference>
<dbReference type="InterPro" id="IPR003004">
    <property type="entry name" value="GspF/PilC"/>
</dbReference>
<comment type="similarity">
    <text evidence="2">Belongs to the GSP F family.</text>
</comment>
<dbReference type="PATRIC" id="fig|1423730.4.peg.650"/>
<feature type="domain" description="Type II secretion system protein GspF" evidence="8">
    <location>
        <begin position="15"/>
        <end position="133"/>
    </location>
</feature>
<dbReference type="STRING" id="1423730.FC75_GL000624"/>
<dbReference type="PANTHER" id="PTHR30012:SF0">
    <property type="entry name" value="TYPE II SECRETION SYSTEM PROTEIN F-RELATED"/>
    <property type="match status" value="1"/>
</dbReference>
<dbReference type="Gene3D" id="1.20.81.30">
    <property type="entry name" value="Type II secretion system (T2SS), domain F"/>
    <property type="match status" value="2"/>
</dbReference>
<dbReference type="Pfam" id="PF00482">
    <property type="entry name" value="T2SSF"/>
    <property type="match status" value="2"/>
</dbReference>
<proteinExistence type="inferred from homology"/>
<dbReference type="GO" id="GO:0005886">
    <property type="term" value="C:plasma membrane"/>
    <property type="evidence" value="ECO:0007669"/>
    <property type="project" value="UniProtKB-SubCell"/>
</dbReference>
<dbReference type="EMBL" id="AYZJ01000013">
    <property type="protein sequence ID" value="KRN25354.1"/>
    <property type="molecule type" value="Genomic_DNA"/>
</dbReference>
<feature type="transmembrane region" description="Helical" evidence="7">
    <location>
        <begin position="109"/>
        <end position="135"/>
    </location>
</feature>
<reference evidence="9 10" key="1">
    <citation type="journal article" date="2015" name="Genome Announc.">
        <title>Expanding the biotechnology potential of lactobacilli through comparative genomics of 213 strains and associated genera.</title>
        <authorList>
            <person name="Sun Z."/>
            <person name="Harris H.M."/>
            <person name="McCann A."/>
            <person name="Guo C."/>
            <person name="Argimon S."/>
            <person name="Zhang W."/>
            <person name="Yang X."/>
            <person name="Jeffery I.B."/>
            <person name="Cooney J.C."/>
            <person name="Kagawa T.F."/>
            <person name="Liu W."/>
            <person name="Song Y."/>
            <person name="Salvetti E."/>
            <person name="Wrobel A."/>
            <person name="Rasinkangas P."/>
            <person name="Parkhill J."/>
            <person name="Rea M.C."/>
            <person name="O'Sullivan O."/>
            <person name="Ritari J."/>
            <person name="Douillard F.P."/>
            <person name="Paul Ross R."/>
            <person name="Yang R."/>
            <person name="Briner A.E."/>
            <person name="Felis G.E."/>
            <person name="de Vos W.M."/>
            <person name="Barrangou R."/>
            <person name="Klaenhammer T.R."/>
            <person name="Caufield P.W."/>
            <person name="Cui Y."/>
            <person name="Zhang H."/>
            <person name="O'Toole P.W."/>
        </authorList>
    </citation>
    <scope>NUCLEOTIDE SEQUENCE [LARGE SCALE GENOMIC DNA]</scope>
    <source>
        <strain evidence="9 10">DSM 22697</strain>
    </source>
</reference>
<protein>
    <submittedName>
        <fullName evidence="9">Type II secretory pathway competence component</fullName>
    </submittedName>
</protein>
<evidence type="ECO:0000256" key="6">
    <source>
        <dbReference type="ARBA" id="ARBA00023136"/>
    </source>
</evidence>
<feature type="transmembrane region" description="Helical" evidence="7">
    <location>
        <begin position="147"/>
        <end position="164"/>
    </location>
</feature>
<comment type="subcellular location">
    <subcellularLocation>
        <location evidence="1">Cell membrane</location>
        <topology evidence="1">Multi-pass membrane protein</topology>
    </subcellularLocation>
</comment>
<name>A0A0R2FKP3_9LACO</name>
<organism evidence="9 10">
    <name type="scientific">Lacticaseibacillus camelliae DSM 22697 = JCM 13995</name>
    <dbReference type="NCBI Taxonomy" id="1423730"/>
    <lineage>
        <taxon>Bacteria</taxon>
        <taxon>Bacillati</taxon>
        <taxon>Bacillota</taxon>
        <taxon>Bacilli</taxon>
        <taxon>Lactobacillales</taxon>
        <taxon>Lactobacillaceae</taxon>
        <taxon>Lacticaseibacillus</taxon>
    </lineage>
</organism>
<keyword evidence="4 7" id="KW-0812">Transmembrane</keyword>
<keyword evidence="6 7" id="KW-0472">Membrane</keyword>
<keyword evidence="3" id="KW-1003">Cell membrane</keyword>